<accession>A0A1H4ZTN0</accession>
<evidence type="ECO:0000256" key="1">
    <source>
        <dbReference type="SAM" id="MobiDB-lite"/>
    </source>
</evidence>
<keyword evidence="3" id="KW-1185">Reference proteome</keyword>
<dbReference type="Proteomes" id="UP000198982">
    <property type="component" value="Unassembled WGS sequence"/>
</dbReference>
<feature type="region of interest" description="Disordered" evidence="1">
    <location>
        <begin position="110"/>
        <end position="161"/>
    </location>
</feature>
<protein>
    <submittedName>
        <fullName evidence="2">PRTRC system protein E</fullName>
    </submittedName>
</protein>
<feature type="compositionally biased region" description="Low complexity" evidence="1">
    <location>
        <begin position="110"/>
        <end position="122"/>
    </location>
</feature>
<proteinExistence type="predicted"/>
<dbReference type="RefSeq" id="WP_092320799.1">
    <property type="nucleotide sequence ID" value="NZ_FNTJ01000003.1"/>
</dbReference>
<dbReference type="AlphaFoldDB" id="A0A1H4ZTN0"/>
<dbReference type="NCBIfam" id="TIGR03741">
    <property type="entry name" value="PRTRC_E"/>
    <property type="match status" value="1"/>
</dbReference>
<gene>
    <name evidence="2" type="ORF">SAMN05216178_6828</name>
</gene>
<evidence type="ECO:0000313" key="2">
    <source>
        <dbReference type="EMBL" id="SED33463.1"/>
    </source>
</evidence>
<sequence>MSSSIFQLVSNAFAQTTSKVSFEIHGQGNGNVKVVLTAKLGPVSDKASKEEKALHAAVATPLVVVGTPGDVESALLSRLDGFVEQVNIGSVALEQVRELASKAVAAATSKAASAPAKSAQKAPVVDEPDGSDEEEGDEPDAVVPPTPAPANSPVLKSFDDF</sequence>
<reference evidence="3" key="1">
    <citation type="submission" date="2016-10" db="EMBL/GenBank/DDBJ databases">
        <authorList>
            <person name="Varghese N."/>
            <person name="Submissions S."/>
        </authorList>
    </citation>
    <scope>NUCLEOTIDE SEQUENCE [LARGE SCALE GENOMIC DNA]</scope>
    <source>
        <strain evidence="3">DSM 9751</strain>
    </source>
</reference>
<organism evidence="2 3">
    <name type="scientific">Pseudomonas saponiphila</name>
    <dbReference type="NCBI Taxonomy" id="556534"/>
    <lineage>
        <taxon>Bacteria</taxon>
        <taxon>Pseudomonadati</taxon>
        <taxon>Pseudomonadota</taxon>
        <taxon>Gammaproteobacteria</taxon>
        <taxon>Pseudomonadales</taxon>
        <taxon>Pseudomonadaceae</taxon>
        <taxon>Pseudomonas</taxon>
    </lineage>
</organism>
<dbReference type="InterPro" id="IPR022273">
    <property type="entry name" value="PRTRC_protein-E"/>
</dbReference>
<name>A0A1H4ZTN0_9PSED</name>
<dbReference type="EMBL" id="FNTJ01000003">
    <property type="protein sequence ID" value="SED33463.1"/>
    <property type="molecule type" value="Genomic_DNA"/>
</dbReference>
<feature type="compositionally biased region" description="Acidic residues" evidence="1">
    <location>
        <begin position="126"/>
        <end position="140"/>
    </location>
</feature>
<evidence type="ECO:0000313" key="3">
    <source>
        <dbReference type="Proteomes" id="UP000198982"/>
    </source>
</evidence>